<dbReference type="Proteomes" id="UP001165740">
    <property type="component" value="Chromosome 10"/>
</dbReference>
<dbReference type="SUPFAM" id="SSF53335">
    <property type="entry name" value="S-adenosyl-L-methionine-dependent methyltransferases"/>
    <property type="match status" value="1"/>
</dbReference>
<dbReference type="InterPro" id="IPR029063">
    <property type="entry name" value="SAM-dependent_MTases_sf"/>
</dbReference>
<dbReference type="InterPro" id="IPR023397">
    <property type="entry name" value="SAM-dep_MeTrfase_MraW_recog"/>
</dbReference>
<dbReference type="OMA" id="NPAKRTF"/>
<evidence type="ECO:0000256" key="3">
    <source>
        <dbReference type="ARBA" id="ARBA00022679"/>
    </source>
</evidence>
<evidence type="ECO:0000256" key="4">
    <source>
        <dbReference type="ARBA" id="ARBA00022691"/>
    </source>
</evidence>
<proteinExistence type="inferred from homology"/>
<dbReference type="PANTHER" id="PTHR11265">
    <property type="entry name" value="S-ADENOSYL-METHYLTRANSFERASE MRAW"/>
    <property type="match status" value="1"/>
</dbReference>
<dbReference type="AlphaFoldDB" id="A0A9W3BNP3"/>
<sequence length="443" mass="50854">MFPFQEIYCQSRVSKINHRPMALCLKQTCLIQIKSLMQAVCQRFLYTSASKKLYLNGLKQWRDTCYKHSFCNRQHRACVNQFKHVHSSVKTESLVDEQNAPENKQSKKEVEHVPVMVTEVLELLQLKEGQLIVDMTFGGGGHAKEILKHTPNINYVASDRDSFAYNKAVELAASLNCGKMWPVLGRFSEISTNLDNLGIQPGQVDAFLFDLGTSSFQFDFPHRGFSLSKNGPLDMRMDGNRFPDQPTAADVVNTLDVADIEHILHKYGEEKKSKLIAHAIVEARYAYGKFTHTKQLAEVVQNVFNSDVFRQDKLSRPAHLATKTFQALRIFVNDELNEINNGLHIARHYLKSNGRCVVISFHSLEDRIVKRHFHDIDMDQESNITLHHHFRNTNLTFDMDVVKNDYLKKLWEPVSRKVLEPTEEEIQSNARSRSAKLRAAIKL</sequence>
<keyword evidence="5" id="KW-1185">Reference proteome</keyword>
<dbReference type="SUPFAM" id="SSF81799">
    <property type="entry name" value="Putative methyltransferase TM0872, insert domain"/>
    <property type="match status" value="1"/>
</dbReference>
<name>A0A9W3BNP3_BIOGL</name>
<dbReference type="GO" id="GO:0070475">
    <property type="term" value="P:rRNA base methylation"/>
    <property type="evidence" value="ECO:0007669"/>
    <property type="project" value="TreeGrafter"/>
</dbReference>
<evidence type="ECO:0000256" key="1">
    <source>
        <dbReference type="ARBA" id="ARBA00010396"/>
    </source>
</evidence>
<gene>
    <name evidence="6" type="primary">LOC106054262</name>
</gene>
<accession>A0A9W3BNP3</accession>
<dbReference type="RefSeq" id="XP_055901033.1">
    <property type="nucleotide sequence ID" value="XM_056045058.1"/>
</dbReference>
<dbReference type="NCBIfam" id="TIGR00006">
    <property type="entry name" value="16S rRNA (cytosine(1402)-N(4))-methyltransferase RsmH"/>
    <property type="match status" value="1"/>
</dbReference>
<dbReference type="OrthoDB" id="16290at2759"/>
<protein>
    <submittedName>
        <fullName evidence="6">12S rRNA N4-methylcytidine methyltransferase-like isoform X1</fullName>
    </submittedName>
</protein>
<keyword evidence="4" id="KW-0949">S-adenosyl-L-methionine</keyword>
<reference evidence="6" key="1">
    <citation type="submission" date="2025-08" db="UniProtKB">
        <authorList>
            <consortium name="RefSeq"/>
        </authorList>
    </citation>
    <scope>IDENTIFICATION</scope>
</reference>
<organism evidence="5 6">
    <name type="scientific">Biomphalaria glabrata</name>
    <name type="common">Bloodfluke planorb</name>
    <name type="synonym">Freshwater snail</name>
    <dbReference type="NCBI Taxonomy" id="6526"/>
    <lineage>
        <taxon>Eukaryota</taxon>
        <taxon>Metazoa</taxon>
        <taxon>Spiralia</taxon>
        <taxon>Lophotrochozoa</taxon>
        <taxon>Mollusca</taxon>
        <taxon>Gastropoda</taxon>
        <taxon>Heterobranchia</taxon>
        <taxon>Euthyneura</taxon>
        <taxon>Panpulmonata</taxon>
        <taxon>Hygrophila</taxon>
        <taxon>Lymnaeoidea</taxon>
        <taxon>Planorbidae</taxon>
        <taxon>Biomphalaria</taxon>
    </lineage>
</organism>
<evidence type="ECO:0000313" key="6">
    <source>
        <dbReference type="RefSeq" id="XP_055901033.1"/>
    </source>
</evidence>
<evidence type="ECO:0000313" key="5">
    <source>
        <dbReference type="Proteomes" id="UP001165740"/>
    </source>
</evidence>
<dbReference type="Gene3D" id="1.10.150.170">
    <property type="entry name" value="Putative methyltransferase TM0872, insert domain"/>
    <property type="match status" value="1"/>
</dbReference>
<dbReference type="GO" id="GO:0071424">
    <property type="term" value="F:rRNA (cytosine-N4-)-methyltransferase activity"/>
    <property type="evidence" value="ECO:0007669"/>
    <property type="project" value="TreeGrafter"/>
</dbReference>
<dbReference type="InterPro" id="IPR002903">
    <property type="entry name" value="RsmH"/>
</dbReference>
<dbReference type="HAMAP" id="MF_01007">
    <property type="entry name" value="16SrRNA_methyltr_H"/>
    <property type="match status" value="1"/>
</dbReference>
<dbReference type="Pfam" id="PF01795">
    <property type="entry name" value="Methyltransf_5"/>
    <property type="match status" value="1"/>
</dbReference>
<comment type="similarity">
    <text evidence="1">Belongs to the methyltransferase superfamily. RsmH family.</text>
</comment>
<dbReference type="GeneID" id="106054262"/>
<dbReference type="Gene3D" id="3.40.50.150">
    <property type="entry name" value="Vaccinia Virus protein VP39"/>
    <property type="match status" value="1"/>
</dbReference>
<dbReference type="PANTHER" id="PTHR11265:SF0">
    <property type="entry name" value="12S RRNA N4-METHYLCYTIDINE METHYLTRANSFERASE"/>
    <property type="match status" value="1"/>
</dbReference>
<keyword evidence="2" id="KW-0489">Methyltransferase</keyword>
<keyword evidence="3" id="KW-0808">Transferase</keyword>
<evidence type="ECO:0000256" key="2">
    <source>
        <dbReference type="ARBA" id="ARBA00022603"/>
    </source>
</evidence>